<protein>
    <submittedName>
        <fullName evidence="4">OmpH family outer membrane protein</fullName>
    </submittedName>
</protein>
<dbReference type="Pfam" id="PF03938">
    <property type="entry name" value="OmpH"/>
    <property type="match status" value="1"/>
</dbReference>
<dbReference type="Proteomes" id="UP000321764">
    <property type="component" value="Unassembled WGS sequence"/>
</dbReference>
<keyword evidence="5" id="KW-1185">Reference proteome</keyword>
<evidence type="ECO:0000256" key="2">
    <source>
        <dbReference type="ARBA" id="ARBA00022729"/>
    </source>
</evidence>
<reference evidence="4 5" key="1">
    <citation type="submission" date="2019-07" db="EMBL/GenBank/DDBJ databases">
        <title>Reinekea sp. strain SSH23 genome sequencing and assembly.</title>
        <authorList>
            <person name="Kim I."/>
        </authorList>
    </citation>
    <scope>NUCLEOTIDE SEQUENCE [LARGE SCALE GENOMIC DNA]</scope>
    <source>
        <strain evidence="4 5">SSH23</strain>
    </source>
</reference>
<dbReference type="InterPro" id="IPR024930">
    <property type="entry name" value="Skp_dom_sf"/>
</dbReference>
<dbReference type="GO" id="GO:0050821">
    <property type="term" value="P:protein stabilization"/>
    <property type="evidence" value="ECO:0007669"/>
    <property type="project" value="TreeGrafter"/>
</dbReference>
<dbReference type="PANTHER" id="PTHR35089">
    <property type="entry name" value="CHAPERONE PROTEIN SKP"/>
    <property type="match status" value="1"/>
</dbReference>
<dbReference type="PANTHER" id="PTHR35089:SF1">
    <property type="entry name" value="CHAPERONE PROTEIN SKP"/>
    <property type="match status" value="1"/>
</dbReference>
<dbReference type="EMBL" id="VKAD01000001">
    <property type="protein sequence ID" value="TXR54075.1"/>
    <property type="molecule type" value="Genomic_DNA"/>
</dbReference>
<accession>A0A5C8Z7L0</accession>
<evidence type="ECO:0000256" key="3">
    <source>
        <dbReference type="SAM" id="Coils"/>
    </source>
</evidence>
<dbReference type="SUPFAM" id="SSF111384">
    <property type="entry name" value="OmpH-like"/>
    <property type="match status" value="1"/>
</dbReference>
<keyword evidence="3" id="KW-0175">Coiled coil</keyword>
<name>A0A5C8Z7L0_9GAMM</name>
<sequence>MKTGETRMQKLFRVSIFLVASLWVGNVWAETKIAVINYQSVLFESLAAEDATSQLRELLAGHQSRLQELGQGITTRQNRLKTDADILTDDEKRLYAQEINSFNAEMNQINAQIQQAQQQSRAEFMRYYQPAIGKIIADYTSAASIDLVIDAQTVVWQGDLPDITEPVRQTFDQQFSANRTEQEAAAE</sequence>
<evidence type="ECO:0000256" key="1">
    <source>
        <dbReference type="ARBA" id="ARBA00009091"/>
    </source>
</evidence>
<dbReference type="GO" id="GO:0051082">
    <property type="term" value="F:unfolded protein binding"/>
    <property type="evidence" value="ECO:0007669"/>
    <property type="project" value="InterPro"/>
</dbReference>
<dbReference type="GO" id="GO:0005829">
    <property type="term" value="C:cytosol"/>
    <property type="evidence" value="ECO:0007669"/>
    <property type="project" value="TreeGrafter"/>
</dbReference>
<dbReference type="InterPro" id="IPR005632">
    <property type="entry name" value="Chaperone_Skp"/>
</dbReference>
<evidence type="ECO:0000313" key="5">
    <source>
        <dbReference type="Proteomes" id="UP000321764"/>
    </source>
</evidence>
<feature type="coiled-coil region" evidence="3">
    <location>
        <begin position="92"/>
        <end position="119"/>
    </location>
</feature>
<dbReference type="SMART" id="SM00935">
    <property type="entry name" value="OmpH"/>
    <property type="match status" value="1"/>
</dbReference>
<comment type="similarity">
    <text evidence="1">Belongs to the Skp family.</text>
</comment>
<proteinExistence type="inferred from homology"/>
<organism evidence="4 5">
    <name type="scientific">Reinekea thalattae</name>
    <dbReference type="NCBI Taxonomy" id="2593301"/>
    <lineage>
        <taxon>Bacteria</taxon>
        <taxon>Pseudomonadati</taxon>
        <taxon>Pseudomonadota</taxon>
        <taxon>Gammaproteobacteria</taxon>
        <taxon>Oceanospirillales</taxon>
        <taxon>Saccharospirillaceae</taxon>
        <taxon>Reinekea</taxon>
    </lineage>
</organism>
<gene>
    <name evidence="4" type="ORF">FME95_05935</name>
</gene>
<dbReference type="Gene3D" id="3.30.910.20">
    <property type="entry name" value="Skp domain"/>
    <property type="match status" value="1"/>
</dbReference>
<evidence type="ECO:0000313" key="4">
    <source>
        <dbReference type="EMBL" id="TXR54075.1"/>
    </source>
</evidence>
<dbReference type="OrthoDB" id="6196831at2"/>
<dbReference type="AlphaFoldDB" id="A0A5C8Z7L0"/>
<keyword evidence="2" id="KW-0732">Signal</keyword>
<comment type="caution">
    <text evidence="4">The sequence shown here is derived from an EMBL/GenBank/DDBJ whole genome shotgun (WGS) entry which is preliminary data.</text>
</comment>